<dbReference type="PANTHER" id="PTHR12151:SF25">
    <property type="entry name" value="LINALOOL DEHYDRATASE_ISOMERASE DOMAIN-CONTAINING PROTEIN"/>
    <property type="match status" value="1"/>
</dbReference>
<evidence type="ECO:0000259" key="6">
    <source>
        <dbReference type="PROSITE" id="PS51352"/>
    </source>
</evidence>
<dbReference type="OrthoDB" id="9811998at2"/>
<feature type="binding site" evidence="3">
    <location>
        <position position="106"/>
    </location>
    <ligand>
        <name>Cu cation</name>
        <dbReference type="ChEBI" id="CHEBI:23378"/>
    </ligand>
</feature>
<dbReference type="RefSeq" id="WP_131851730.1">
    <property type="nucleotide sequence ID" value="NZ_SKFH01000010.1"/>
</dbReference>
<keyword evidence="5" id="KW-1133">Transmembrane helix</keyword>
<comment type="caution">
    <text evidence="7">The sequence shown here is derived from an EMBL/GenBank/DDBJ whole genome shotgun (WGS) entry which is preliminary data.</text>
</comment>
<evidence type="ECO:0000256" key="1">
    <source>
        <dbReference type="ARBA" id="ARBA00010996"/>
    </source>
</evidence>
<dbReference type="Proteomes" id="UP000295164">
    <property type="component" value="Unassembled WGS sequence"/>
</dbReference>
<dbReference type="AlphaFoldDB" id="A0A4R4E1U5"/>
<dbReference type="EMBL" id="SKFH01000010">
    <property type="protein sequence ID" value="TCZ72807.1"/>
    <property type="molecule type" value="Genomic_DNA"/>
</dbReference>
<evidence type="ECO:0000256" key="2">
    <source>
        <dbReference type="ARBA" id="ARBA00023008"/>
    </source>
</evidence>
<evidence type="ECO:0000313" key="8">
    <source>
        <dbReference type="Proteomes" id="UP000295164"/>
    </source>
</evidence>
<dbReference type="InterPro" id="IPR003782">
    <property type="entry name" value="SCO1/SenC"/>
</dbReference>
<dbReference type="CDD" id="cd02968">
    <property type="entry name" value="SCO"/>
    <property type="match status" value="1"/>
</dbReference>
<protein>
    <submittedName>
        <fullName evidence="7">SCO family protein</fullName>
    </submittedName>
</protein>
<sequence>MNKTALLGLLMALALPLVGYFLVKQYSKDVTPMPRRYIYDSVSTRMVNGKQKEDTLWHRVPDFRLTNQLGQVVTWDSLRARLSDDDTLRNKVVVIDFFFTHCPTICPRMTENMKRLQDGLSSGQRVGDQQAKFVHLLSISVDPERDSVAALKHWADRFGIDPDRWWLLTGDKKQIYDLSINHLKVLAQDGEGQDTSFIHSDRMILLDKNRNIRGYYHGLDTADVGRLSRDIILVALEKDPKSKSVFAGKLETLAILVFAVIGGLTALFYFLKKDKQRHGLHPRQK</sequence>
<accession>A0A4R4E1U5</accession>
<evidence type="ECO:0000256" key="3">
    <source>
        <dbReference type="PIRSR" id="PIRSR603782-1"/>
    </source>
</evidence>
<evidence type="ECO:0000256" key="4">
    <source>
        <dbReference type="PIRSR" id="PIRSR603782-2"/>
    </source>
</evidence>
<dbReference type="PANTHER" id="PTHR12151">
    <property type="entry name" value="ELECTRON TRANSPORT PROTIN SCO1/SENC FAMILY MEMBER"/>
    <property type="match status" value="1"/>
</dbReference>
<organism evidence="7 8">
    <name type="scientific">Flaviaesturariibacter aridisoli</name>
    <dbReference type="NCBI Taxonomy" id="2545761"/>
    <lineage>
        <taxon>Bacteria</taxon>
        <taxon>Pseudomonadati</taxon>
        <taxon>Bacteroidota</taxon>
        <taxon>Chitinophagia</taxon>
        <taxon>Chitinophagales</taxon>
        <taxon>Chitinophagaceae</taxon>
        <taxon>Flaviaestuariibacter</taxon>
    </lineage>
</organism>
<keyword evidence="5" id="KW-0812">Transmembrane</keyword>
<feature type="binding site" evidence="3">
    <location>
        <position position="102"/>
    </location>
    <ligand>
        <name>Cu cation</name>
        <dbReference type="ChEBI" id="CHEBI:23378"/>
    </ligand>
</feature>
<dbReference type="InterPro" id="IPR013766">
    <property type="entry name" value="Thioredoxin_domain"/>
</dbReference>
<feature type="domain" description="Thioredoxin" evidence="6">
    <location>
        <begin position="54"/>
        <end position="237"/>
    </location>
</feature>
<dbReference type="InterPro" id="IPR036249">
    <property type="entry name" value="Thioredoxin-like_sf"/>
</dbReference>
<keyword evidence="8" id="KW-1185">Reference proteome</keyword>
<reference evidence="7 8" key="1">
    <citation type="submission" date="2019-03" db="EMBL/GenBank/DDBJ databases">
        <authorList>
            <person name="Kim M.K.M."/>
        </authorList>
    </citation>
    <scope>NUCLEOTIDE SEQUENCE [LARGE SCALE GENOMIC DNA]</scope>
    <source>
        <strain evidence="7 8">17J68-15</strain>
    </source>
</reference>
<keyword evidence="3" id="KW-0479">Metal-binding</keyword>
<feature type="disulfide bond" description="Redox-active" evidence="4">
    <location>
        <begin position="102"/>
        <end position="106"/>
    </location>
</feature>
<name>A0A4R4E1U5_9BACT</name>
<dbReference type="Gene3D" id="3.40.30.10">
    <property type="entry name" value="Glutaredoxin"/>
    <property type="match status" value="1"/>
</dbReference>
<feature type="binding site" evidence="3">
    <location>
        <position position="199"/>
    </location>
    <ligand>
        <name>Cu cation</name>
        <dbReference type="ChEBI" id="CHEBI:23378"/>
    </ligand>
</feature>
<dbReference type="SUPFAM" id="SSF52833">
    <property type="entry name" value="Thioredoxin-like"/>
    <property type="match status" value="1"/>
</dbReference>
<comment type="similarity">
    <text evidence="1">Belongs to the SCO1/2 family.</text>
</comment>
<evidence type="ECO:0000256" key="5">
    <source>
        <dbReference type="SAM" id="Phobius"/>
    </source>
</evidence>
<evidence type="ECO:0000313" key="7">
    <source>
        <dbReference type="EMBL" id="TCZ72807.1"/>
    </source>
</evidence>
<proteinExistence type="inferred from homology"/>
<dbReference type="GO" id="GO:0046872">
    <property type="term" value="F:metal ion binding"/>
    <property type="evidence" value="ECO:0007669"/>
    <property type="project" value="UniProtKB-KW"/>
</dbReference>
<keyword evidence="5" id="KW-0472">Membrane</keyword>
<keyword evidence="4" id="KW-1015">Disulfide bond</keyword>
<dbReference type="Pfam" id="PF02630">
    <property type="entry name" value="SCO1-SenC"/>
    <property type="match status" value="1"/>
</dbReference>
<keyword evidence="2 3" id="KW-0186">Copper</keyword>
<dbReference type="PROSITE" id="PS51352">
    <property type="entry name" value="THIOREDOXIN_2"/>
    <property type="match status" value="1"/>
</dbReference>
<feature type="transmembrane region" description="Helical" evidence="5">
    <location>
        <begin position="253"/>
        <end position="271"/>
    </location>
</feature>
<gene>
    <name evidence="7" type="ORF">E0486_08475</name>
</gene>